<dbReference type="GO" id="GO:0046872">
    <property type="term" value="F:metal ion binding"/>
    <property type="evidence" value="ECO:0007669"/>
    <property type="project" value="InterPro"/>
</dbReference>
<dbReference type="NCBIfam" id="TIGR03083">
    <property type="entry name" value="maleylpyruvate isomerase family mycothiol-dependent enzyme"/>
    <property type="match status" value="1"/>
</dbReference>
<dbReference type="Gene3D" id="1.20.120.450">
    <property type="entry name" value="dinb family like domain"/>
    <property type="match status" value="1"/>
</dbReference>
<evidence type="ECO:0000313" key="2">
    <source>
        <dbReference type="EMBL" id="GFG50915.1"/>
    </source>
</evidence>
<sequence>MARDERVELAALLEGLTPEQWDSPSLCEKWRVRDVVAHAIGFDPLTRTQLLKRMAKGLVTRGGANAVGVAEYADVPPGELLALVRRFAEPQGITAGFGGKIALTDGMIHQQDIRRPLGIPRTIDPDRLRVALQFSLYAPRLLGARQVRGLRLVATDMGWSHGKGPEVRGSGEALLMAMAGRRDAVKDLDGPGKDMLARRL</sequence>
<feature type="domain" description="Mycothiol-dependent maleylpyruvate isomerase metal-binding" evidence="1">
    <location>
        <begin position="3"/>
        <end position="86"/>
    </location>
</feature>
<dbReference type="InterPro" id="IPR017517">
    <property type="entry name" value="Maleyloyr_isom"/>
</dbReference>
<gene>
    <name evidence="2" type="ORF">MAGR_23560</name>
</gene>
<reference evidence="2 3" key="1">
    <citation type="journal article" date="2019" name="Emerg. Microbes Infect.">
        <title>Comprehensive subspecies identification of 175 nontuberculous mycobacteria species based on 7547 genomic profiles.</title>
        <authorList>
            <person name="Matsumoto Y."/>
            <person name="Kinjo T."/>
            <person name="Motooka D."/>
            <person name="Nabeya D."/>
            <person name="Jung N."/>
            <person name="Uechi K."/>
            <person name="Horii T."/>
            <person name="Iida T."/>
            <person name="Fujita J."/>
            <person name="Nakamura S."/>
        </authorList>
    </citation>
    <scope>NUCLEOTIDE SEQUENCE [LARGE SCALE GENOMIC DNA]</scope>
    <source>
        <strain evidence="2 3">JCM 6377</strain>
    </source>
</reference>
<proteinExistence type="predicted"/>
<dbReference type="SUPFAM" id="SSF109854">
    <property type="entry name" value="DinB/YfiT-like putative metalloenzymes"/>
    <property type="match status" value="1"/>
</dbReference>
<evidence type="ECO:0000313" key="3">
    <source>
        <dbReference type="Proteomes" id="UP000465302"/>
    </source>
</evidence>
<dbReference type="EMBL" id="BLKS01000001">
    <property type="protein sequence ID" value="GFG50915.1"/>
    <property type="molecule type" value="Genomic_DNA"/>
</dbReference>
<accession>A0A7I9VZP1</accession>
<dbReference type="Proteomes" id="UP000465302">
    <property type="component" value="Unassembled WGS sequence"/>
</dbReference>
<evidence type="ECO:0000259" key="1">
    <source>
        <dbReference type="Pfam" id="PF11716"/>
    </source>
</evidence>
<comment type="caution">
    <text evidence="2">The sequence shown here is derived from an EMBL/GenBank/DDBJ whole genome shotgun (WGS) entry which is preliminary data.</text>
</comment>
<dbReference type="InterPro" id="IPR024344">
    <property type="entry name" value="MDMPI_metal-binding"/>
</dbReference>
<dbReference type="Pfam" id="PF11716">
    <property type="entry name" value="MDMPI_N"/>
    <property type="match status" value="1"/>
</dbReference>
<dbReference type="InterPro" id="IPR034660">
    <property type="entry name" value="DinB/YfiT-like"/>
</dbReference>
<name>A0A7I9VZP1_MYCAG</name>
<protein>
    <recommendedName>
        <fullName evidence="1">Mycothiol-dependent maleylpyruvate isomerase metal-binding domain-containing protein</fullName>
    </recommendedName>
</protein>
<organism evidence="2 3">
    <name type="scientific">Mycolicibacterium agri</name>
    <name type="common">Mycobacterium agri</name>
    <dbReference type="NCBI Taxonomy" id="36811"/>
    <lineage>
        <taxon>Bacteria</taxon>
        <taxon>Bacillati</taxon>
        <taxon>Actinomycetota</taxon>
        <taxon>Actinomycetes</taxon>
        <taxon>Mycobacteriales</taxon>
        <taxon>Mycobacteriaceae</taxon>
        <taxon>Mycolicibacterium</taxon>
    </lineage>
</organism>
<dbReference type="AlphaFoldDB" id="A0A7I9VZP1"/>